<dbReference type="PROSITE" id="PS51419">
    <property type="entry name" value="RAB"/>
    <property type="match status" value="1"/>
</dbReference>
<dbReference type="SMART" id="SM00173">
    <property type="entry name" value="RAS"/>
    <property type="match status" value="1"/>
</dbReference>
<dbReference type="SUPFAM" id="SSF52540">
    <property type="entry name" value="P-loop containing nucleoside triphosphate hydrolases"/>
    <property type="match status" value="1"/>
</dbReference>
<reference evidence="3 4" key="1">
    <citation type="submission" date="2017-11" db="EMBL/GenBank/DDBJ databases">
        <authorList>
            <person name="Kracher B."/>
        </authorList>
    </citation>
    <scope>NUCLEOTIDE SEQUENCE [LARGE SCALE GENOMIC DNA]</scope>
    <source>
        <strain evidence="3 4">RACE1</strain>
    </source>
</reference>
<dbReference type="CDD" id="cd00876">
    <property type="entry name" value="Ras"/>
    <property type="match status" value="1"/>
</dbReference>
<dbReference type="GO" id="GO:0007165">
    <property type="term" value="P:signal transduction"/>
    <property type="evidence" value="ECO:0007669"/>
    <property type="project" value="InterPro"/>
</dbReference>
<dbReference type="VEuPathDB" id="FungiDB:BLGHR1_12821"/>
<dbReference type="PANTHER" id="PTHR24070">
    <property type="entry name" value="RAS, DI-RAS, AND RHEB FAMILY MEMBERS OF SMALL GTPASE SUPERFAMILY"/>
    <property type="match status" value="1"/>
</dbReference>
<dbReference type="InterPro" id="IPR020849">
    <property type="entry name" value="Small_GTPase_Ras-type"/>
</dbReference>
<dbReference type="Pfam" id="PF00071">
    <property type="entry name" value="Ras"/>
    <property type="match status" value="1"/>
</dbReference>
<organism evidence="3 4">
    <name type="scientific">Blumeria hordei</name>
    <name type="common">Barley powdery mildew</name>
    <name type="synonym">Blumeria graminis f. sp. hordei</name>
    <dbReference type="NCBI Taxonomy" id="2867405"/>
    <lineage>
        <taxon>Eukaryota</taxon>
        <taxon>Fungi</taxon>
        <taxon>Dikarya</taxon>
        <taxon>Ascomycota</taxon>
        <taxon>Pezizomycotina</taxon>
        <taxon>Leotiomycetes</taxon>
        <taxon>Erysiphales</taxon>
        <taxon>Erysiphaceae</taxon>
        <taxon>Blumeria</taxon>
    </lineage>
</organism>
<sequence>MTGPHNLTITICGDGGTGKSSITLRLVRSQWISNYDPTIEDSYSVTRQIDGEAYRLAITDTAGQEEYRDMWTASNLNSDAFLLVYDITRHQSLDALEEFNSLIDQEGQKRPSSQKPVKILAANKCDRPENRQVPTETGLEWARARGCGFMETSAKDMLNIEKVFELVVRNVMATRRCQKIDHLYAWNPKQRERSGSECSQDSSASDFIQKETVFKASRLRIGWLKRDLQQSSDAWMKPKPDGSGPLVTTRLYRALKGWNEERATSVEEKHKKHEKHRWCSRFGCAV</sequence>
<dbReference type="FunFam" id="3.40.50.300:FF:001423">
    <property type="entry name" value="Ras family GTPase"/>
    <property type="match status" value="1"/>
</dbReference>
<evidence type="ECO:0000256" key="2">
    <source>
        <dbReference type="ARBA" id="ARBA00023134"/>
    </source>
</evidence>
<dbReference type="AlphaFoldDB" id="A0A383UNZ5"/>
<name>A0A383UNZ5_BLUHO</name>
<evidence type="ECO:0000313" key="4">
    <source>
        <dbReference type="Proteomes" id="UP000275772"/>
    </source>
</evidence>
<dbReference type="Proteomes" id="UP000275772">
    <property type="component" value="Unassembled WGS sequence"/>
</dbReference>
<dbReference type="EMBL" id="UNSH01000041">
    <property type="protein sequence ID" value="SZF02044.1"/>
    <property type="molecule type" value="Genomic_DNA"/>
</dbReference>
<dbReference type="Gene3D" id="3.40.50.300">
    <property type="entry name" value="P-loop containing nucleotide triphosphate hydrolases"/>
    <property type="match status" value="1"/>
</dbReference>
<dbReference type="PROSITE" id="PS51421">
    <property type="entry name" value="RAS"/>
    <property type="match status" value="1"/>
</dbReference>
<dbReference type="PRINTS" id="PR00449">
    <property type="entry name" value="RASTRNSFRMNG"/>
</dbReference>
<dbReference type="NCBIfam" id="TIGR00231">
    <property type="entry name" value="small_GTP"/>
    <property type="match status" value="1"/>
</dbReference>
<dbReference type="InterPro" id="IPR001806">
    <property type="entry name" value="Small_GTPase"/>
</dbReference>
<evidence type="ECO:0000313" key="3">
    <source>
        <dbReference type="EMBL" id="SZF02044.1"/>
    </source>
</evidence>
<protein>
    <submittedName>
        <fullName evidence="3">Uncharacterized protein</fullName>
    </submittedName>
</protein>
<dbReference type="InterPro" id="IPR027417">
    <property type="entry name" value="P-loop_NTPase"/>
</dbReference>
<dbReference type="SMART" id="SM00174">
    <property type="entry name" value="RHO"/>
    <property type="match status" value="1"/>
</dbReference>
<dbReference type="SMART" id="SM00175">
    <property type="entry name" value="RAB"/>
    <property type="match status" value="1"/>
</dbReference>
<evidence type="ECO:0000256" key="1">
    <source>
        <dbReference type="ARBA" id="ARBA00022741"/>
    </source>
</evidence>
<keyword evidence="1" id="KW-0547">Nucleotide-binding</keyword>
<dbReference type="GO" id="GO:0003924">
    <property type="term" value="F:GTPase activity"/>
    <property type="evidence" value="ECO:0007669"/>
    <property type="project" value="InterPro"/>
</dbReference>
<dbReference type="InterPro" id="IPR005225">
    <property type="entry name" value="Small_GTP-bd"/>
</dbReference>
<accession>A0A383UNZ5</accession>
<dbReference type="GO" id="GO:0005525">
    <property type="term" value="F:GTP binding"/>
    <property type="evidence" value="ECO:0007669"/>
    <property type="project" value="UniProtKB-KW"/>
</dbReference>
<proteinExistence type="predicted"/>
<keyword evidence="2" id="KW-0342">GTP-binding</keyword>
<dbReference type="GO" id="GO:0016020">
    <property type="term" value="C:membrane"/>
    <property type="evidence" value="ECO:0007669"/>
    <property type="project" value="InterPro"/>
</dbReference>
<gene>
    <name evidence="3" type="ORF">BLGHR1_12821</name>
</gene>